<organism evidence="1 2">
    <name type="scientific">Portibacter lacus</name>
    <dbReference type="NCBI Taxonomy" id="1099794"/>
    <lineage>
        <taxon>Bacteria</taxon>
        <taxon>Pseudomonadati</taxon>
        <taxon>Bacteroidota</taxon>
        <taxon>Saprospiria</taxon>
        <taxon>Saprospirales</taxon>
        <taxon>Haliscomenobacteraceae</taxon>
        <taxon>Portibacter</taxon>
    </lineage>
</organism>
<evidence type="ECO:0000313" key="1">
    <source>
        <dbReference type="EMBL" id="GLR15848.1"/>
    </source>
</evidence>
<reference evidence="1" key="2">
    <citation type="submission" date="2023-01" db="EMBL/GenBank/DDBJ databases">
        <title>Draft genome sequence of Portibacter lacus strain NBRC 108769.</title>
        <authorList>
            <person name="Sun Q."/>
            <person name="Mori K."/>
        </authorList>
    </citation>
    <scope>NUCLEOTIDE SEQUENCE</scope>
    <source>
        <strain evidence="1">NBRC 108769</strain>
    </source>
</reference>
<comment type="caution">
    <text evidence="1">The sequence shown here is derived from an EMBL/GenBank/DDBJ whole genome shotgun (WGS) entry which is preliminary data.</text>
</comment>
<proteinExistence type="predicted"/>
<dbReference type="Proteomes" id="UP001156666">
    <property type="component" value="Unassembled WGS sequence"/>
</dbReference>
<dbReference type="RefSeq" id="WP_235294573.1">
    <property type="nucleotide sequence ID" value="NZ_BSOH01000001.1"/>
</dbReference>
<dbReference type="AlphaFoldDB" id="A0AA37SJD2"/>
<dbReference type="EMBL" id="BSOH01000001">
    <property type="protein sequence ID" value="GLR15848.1"/>
    <property type="molecule type" value="Genomic_DNA"/>
</dbReference>
<protein>
    <submittedName>
        <fullName evidence="1">Uncharacterized protein</fullName>
    </submittedName>
</protein>
<accession>A0AA37SJD2</accession>
<keyword evidence="2" id="KW-1185">Reference proteome</keyword>
<evidence type="ECO:0000313" key="2">
    <source>
        <dbReference type="Proteomes" id="UP001156666"/>
    </source>
</evidence>
<sequence length="236" mass="26904">MNKLTFLLSFLFIATITSGQKNISALFNVVQTNNHFDFEDITGQAYPFSPRINFATSEQIGLSTRVQNQNNFFWEILVAGAKGSSYHINGPISPDDSNFKAYQQLKSDLHLRVEIGKMFTHESLPRFSYGFSGSIDPRITVRNYEPTRTSMFEMKLQTYGAALNVNPQIEININDKIIVTLKMPLELANYVYIDGAAYDPNKNAENQMISRDIIDLFLLRPNVSFGVGYYFTHQDR</sequence>
<name>A0AA37SJD2_9BACT</name>
<gene>
    <name evidence="1" type="ORF">GCM10007940_04630</name>
</gene>
<reference evidence="1" key="1">
    <citation type="journal article" date="2014" name="Int. J. Syst. Evol. Microbiol.">
        <title>Complete genome sequence of Corynebacterium casei LMG S-19264T (=DSM 44701T), isolated from a smear-ripened cheese.</title>
        <authorList>
            <consortium name="US DOE Joint Genome Institute (JGI-PGF)"/>
            <person name="Walter F."/>
            <person name="Albersmeier A."/>
            <person name="Kalinowski J."/>
            <person name="Ruckert C."/>
        </authorList>
    </citation>
    <scope>NUCLEOTIDE SEQUENCE</scope>
    <source>
        <strain evidence="1">NBRC 108769</strain>
    </source>
</reference>